<dbReference type="SUPFAM" id="SSF53335">
    <property type="entry name" value="S-adenosyl-L-methionine-dependent methyltransferases"/>
    <property type="match status" value="1"/>
</dbReference>
<organism evidence="1 2">
    <name type="scientific">Candidatus Iainarchaeum sp</name>
    <dbReference type="NCBI Taxonomy" id="3101447"/>
    <lineage>
        <taxon>Archaea</taxon>
        <taxon>Candidatus Iainarchaeota</taxon>
        <taxon>Candidatus Iainarchaeia</taxon>
        <taxon>Candidatus Iainarchaeales</taxon>
        <taxon>Candidatus Iainarchaeaceae</taxon>
        <taxon>Candidatus Iainarchaeum</taxon>
    </lineage>
</organism>
<dbReference type="Gene3D" id="3.40.50.150">
    <property type="entry name" value="Vaccinia Virus protein VP39"/>
    <property type="match status" value="1"/>
</dbReference>
<evidence type="ECO:0000313" key="2">
    <source>
        <dbReference type="Proteomes" id="UP000675968"/>
    </source>
</evidence>
<accession>A0A8T4L408</accession>
<dbReference type="AlphaFoldDB" id="A0A8T4L408"/>
<protein>
    <submittedName>
        <fullName evidence="1">Uncharacterized protein</fullName>
    </submittedName>
</protein>
<evidence type="ECO:0000313" key="1">
    <source>
        <dbReference type="EMBL" id="MBS3061511.1"/>
    </source>
</evidence>
<dbReference type="Proteomes" id="UP000675968">
    <property type="component" value="Unassembled WGS sequence"/>
</dbReference>
<name>A0A8T4L408_9ARCH</name>
<dbReference type="EMBL" id="JAGVWC010000010">
    <property type="protein sequence ID" value="MBS3061511.1"/>
    <property type="molecule type" value="Genomic_DNA"/>
</dbReference>
<dbReference type="InterPro" id="IPR029063">
    <property type="entry name" value="SAM-dependent_MTases_sf"/>
</dbReference>
<reference evidence="1" key="2">
    <citation type="submission" date="2021-05" db="EMBL/GenBank/DDBJ databases">
        <title>Protein family content uncovers lineage relationships and bacterial pathway maintenance mechanisms in DPANN archaea.</title>
        <authorList>
            <person name="Castelle C.J."/>
            <person name="Meheust R."/>
            <person name="Jaffe A.L."/>
            <person name="Seitz K."/>
            <person name="Gong X."/>
            <person name="Baker B.J."/>
            <person name="Banfield J.F."/>
        </authorList>
    </citation>
    <scope>NUCLEOTIDE SEQUENCE</scope>
    <source>
        <strain evidence="1">RIFCSPLOWO2_01_FULL_AR10_48_17</strain>
    </source>
</reference>
<proteinExistence type="predicted"/>
<sequence length="270" mass="31397">MKNRKSVSLKFPVHRAWSKKYWSDLGFWNQPRSLKTQDLVPEDSQLGQKIGIKPGEKVLVFAGDYGDWAKAIGQFAEVHYTDISPTAVHFVRENKAQTLTSVRARIAELMPRTENRFDWSFSFEPIPLWPRLPLVLARSLLNKKGGIFLMRSYYMNLVYRKDHRADLSRMRKLAKAYGATFEETGKRIWITSWAHQKPHSEPMRVFVMRTNPVAREKAMVDFRILQFLNALHKKGQQPSVPDIANRYKLPIRAVEESVLRIENFLPAEDA</sequence>
<gene>
    <name evidence="1" type="ORF">J4215_02930</name>
</gene>
<reference evidence="1" key="1">
    <citation type="submission" date="2021-03" db="EMBL/GenBank/DDBJ databases">
        <authorList>
            <person name="Jaffe A."/>
        </authorList>
    </citation>
    <scope>NUCLEOTIDE SEQUENCE</scope>
    <source>
        <strain evidence="1">RIFCSPLOWO2_01_FULL_AR10_48_17</strain>
    </source>
</reference>
<comment type="caution">
    <text evidence="1">The sequence shown here is derived from an EMBL/GenBank/DDBJ whole genome shotgun (WGS) entry which is preliminary data.</text>
</comment>